<dbReference type="PANTHER" id="PTHR42738">
    <property type="entry name" value="HYDROXYMETHYLGLUTARYL-COA LYASE"/>
    <property type="match status" value="1"/>
</dbReference>
<dbReference type="CDD" id="cd07938">
    <property type="entry name" value="DRE_TIM_HMGL"/>
    <property type="match status" value="1"/>
</dbReference>
<dbReference type="Pfam" id="PF00682">
    <property type="entry name" value="HMGL-like"/>
    <property type="match status" value="1"/>
</dbReference>
<evidence type="ECO:0000259" key="4">
    <source>
        <dbReference type="PROSITE" id="PS50991"/>
    </source>
</evidence>
<proteinExistence type="inferred from homology"/>
<dbReference type="PROSITE" id="PS50991">
    <property type="entry name" value="PYR_CT"/>
    <property type="match status" value="1"/>
</dbReference>
<keyword evidence="6" id="KW-1185">Reference proteome</keyword>
<dbReference type="Proteomes" id="UP000095743">
    <property type="component" value="Chromosome"/>
</dbReference>
<dbReference type="STRING" id="1424294.Gferi_13495"/>
<keyword evidence="2" id="KW-0479">Metal-binding</keyword>
<dbReference type="InterPro" id="IPR043594">
    <property type="entry name" value="HMGL"/>
</dbReference>
<dbReference type="InterPro" id="IPR013785">
    <property type="entry name" value="Aldolase_TIM"/>
</dbReference>
<evidence type="ECO:0000256" key="2">
    <source>
        <dbReference type="ARBA" id="ARBA00022723"/>
    </source>
</evidence>
<organism evidence="5 6">
    <name type="scientific">Geosporobacter ferrireducens</name>
    <dbReference type="NCBI Taxonomy" id="1424294"/>
    <lineage>
        <taxon>Bacteria</taxon>
        <taxon>Bacillati</taxon>
        <taxon>Bacillota</taxon>
        <taxon>Clostridia</taxon>
        <taxon>Peptostreptococcales</taxon>
        <taxon>Thermotaleaceae</taxon>
        <taxon>Geosporobacter</taxon>
    </lineage>
</organism>
<dbReference type="PANTHER" id="PTHR42738:SF7">
    <property type="entry name" value="HYDROXYMETHYLGLUTARYL-COA LYASE"/>
    <property type="match status" value="1"/>
</dbReference>
<name>A0A1D8GQD3_9FIRM</name>
<protein>
    <submittedName>
        <fullName evidence="5">Hydroxymethylglutaryl-CoA lyase</fullName>
    </submittedName>
</protein>
<dbReference type="OrthoDB" id="9784013at2"/>
<dbReference type="NCBIfam" id="NF004283">
    <property type="entry name" value="PRK05692.1"/>
    <property type="match status" value="1"/>
</dbReference>
<keyword evidence="3 5" id="KW-0456">Lyase</keyword>
<dbReference type="GO" id="GO:0046951">
    <property type="term" value="P:ketone body biosynthetic process"/>
    <property type="evidence" value="ECO:0007669"/>
    <property type="project" value="TreeGrafter"/>
</dbReference>
<dbReference type="InterPro" id="IPR000891">
    <property type="entry name" value="PYR_CT"/>
</dbReference>
<reference evidence="5 6" key="1">
    <citation type="submission" date="2016-09" db="EMBL/GenBank/DDBJ databases">
        <title>Genomic analysis reveals versatility of anaerobic energy metabolism of Geosporobacter ferrireducens IRF9 of phylum Firmicutes.</title>
        <authorList>
            <person name="Kim S.-J."/>
        </authorList>
    </citation>
    <scope>NUCLEOTIDE SEQUENCE [LARGE SCALE GENOMIC DNA]</scope>
    <source>
        <strain evidence="5 6">IRF9</strain>
    </source>
</reference>
<feature type="domain" description="Pyruvate carboxyltransferase" evidence="4">
    <location>
        <begin position="7"/>
        <end position="274"/>
    </location>
</feature>
<dbReference type="KEGG" id="gfe:Gferi_13495"/>
<gene>
    <name evidence="5" type="ORF">Gferi_13495</name>
</gene>
<dbReference type="AlphaFoldDB" id="A0A1D8GQD3"/>
<comment type="similarity">
    <text evidence="1">Belongs to the HMG-CoA lyase family.</text>
</comment>
<sequence>MQWPKNILVCEVGPRDGLQNEEKTLTVEQKVELIDRYVQAGAKIIEIGSFVHPKAVPQMADTDEVAKRIKRAAGVEYRALVLNIKGLQRAEAAGIQKAKLTVSASRAHSLSNLNRTPEEAVRGFEECAAYAAARGMTLSGAISTAFGCSMEGKVPLEQVISVIEAFQEIGVKELSLSDTTGMANPQQVYEYSLRVKEQFPDVIWNLHFHDTRGMGLANVMAGMMAGIVRYDSCFAGLGGCPFAPGASGNIATEDLVHMCHEMGIETGYDLDGIISIGRYVQQLIGYDTSSAILKAGKSCDIVKKQK</sequence>
<accession>A0A1D8GQD3</accession>
<dbReference type="GO" id="GO:0004419">
    <property type="term" value="F:hydroxymethylglutaryl-CoA lyase activity"/>
    <property type="evidence" value="ECO:0007669"/>
    <property type="project" value="TreeGrafter"/>
</dbReference>
<evidence type="ECO:0000256" key="1">
    <source>
        <dbReference type="ARBA" id="ARBA00009405"/>
    </source>
</evidence>
<dbReference type="SUPFAM" id="SSF51569">
    <property type="entry name" value="Aldolase"/>
    <property type="match status" value="1"/>
</dbReference>
<evidence type="ECO:0000313" key="5">
    <source>
        <dbReference type="EMBL" id="AOT73116.1"/>
    </source>
</evidence>
<evidence type="ECO:0000313" key="6">
    <source>
        <dbReference type="Proteomes" id="UP000095743"/>
    </source>
</evidence>
<evidence type="ECO:0000256" key="3">
    <source>
        <dbReference type="ARBA" id="ARBA00023239"/>
    </source>
</evidence>
<dbReference type="EMBL" id="CP017269">
    <property type="protein sequence ID" value="AOT73116.1"/>
    <property type="molecule type" value="Genomic_DNA"/>
</dbReference>
<dbReference type="GO" id="GO:0046872">
    <property type="term" value="F:metal ion binding"/>
    <property type="evidence" value="ECO:0007669"/>
    <property type="project" value="UniProtKB-KW"/>
</dbReference>
<dbReference type="GO" id="GO:0006552">
    <property type="term" value="P:L-leucine catabolic process"/>
    <property type="evidence" value="ECO:0007669"/>
    <property type="project" value="TreeGrafter"/>
</dbReference>
<dbReference type="Gene3D" id="3.20.20.70">
    <property type="entry name" value="Aldolase class I"/>
    <property type="match status" value="1"/>
</dbReference>
<dbReference type="FunFam" id="3.20.20.70:FF:000071">
    <property type="entry name" value="Hydroxymethylglutaryl-CoA lyase"/>
    <property type="match status" value="1"/>
</dbReference>